<comment type="subcellular location">
    <subcellularLocation>
        <location evidence="1">Membrane</location>
        <topology evidence="1">Multi-pass membrane protein</topology>
    </subcellularLocation>
</comment>
<dbReference type="PANTHER" id="PTHR23500:SF574">
    <property type="entry name" value="SUGAR TRANSPORT PROTEIN 1"/>
    <property type="match status" value="1"/>
</dbReference>
<reference evidence="12" key="3">
    <citation type="journal article" date="2003" name="Plant Physiol.">
        <title>Sequence analysis of a 282-kilobase region surrounding the citrus Tristeza virus resistance gene (Ctv) locus in Poncirus trifoliata L. Raf.</title>
        <authorList>
            <person name="Yang Z.N."/>
            <person name="Ye X.R."/>
            <person name="Molina J."/>
            <person name="Roose M.L."/>
            <person name="Mirkov T.E."/>
        </authorList>
    </citation>
    <scope>NUCLEOTIDE SEQUENCE</scope>
</reference>
<keyword evidence="6" id="KW-0769">Symport</keyword>
<keyword evidence="5 10" id="KW-0812">Transmembrane</keyword>
<evidence type="ECO:0000259" key="11">
    <source>
        <dbReference type="PROSITE" id="PS50850"/>
    </source>
</evidence>
<reference evidence="12" key="2">
    <citation type="submission" date="2002-04" db="EMBL/GenBank/DDBJ databases">
        <authorList>
            <person name="Yang Z.-N."/>
            <person name="Ye X.-R."/>
            <person name="Molina J."/>
            <person name="Roose M.L."/>
            <person name="Mirkov T.E."/>
        </authorList>
    </citation>
    <scope>NUCLEOTIDE SEQUENCE</scope>
</reference>
<dbReference type="PROSITE" id="PS50850">
    <property type="entry name" value="MFS"/>
    <property type="match status" value="1"/>
</dbReference>
<dbReference type="EMBL" id="AF506028">
    <property type="protein sequence ID" value="AAN62338.1"/>
    <property type="molecule type" value="Genomic_DNA"/>
</dbReference>
<name>Q8H6S2_PONTR</name>
<dbReference type="InterPro" id="IPR020846">
    <property type="entry name" value="MFS_dom"/>
</dbReference>
<keyword evidence="8 10" id="KW-0472">Membrane</keyword>
<protein>
    <submittedName>
        <fullName evidence="12">Monosacharide transport protein</fullName>
    </submittedName>
</protein>
<feature type="transmembrane region" description="Helical" evidence="10">
    <location>
        <begin position="130"/>
        <end position="151"/>
    </location>
</feature>
<dbReference type="Pfam" id="PF00083">
    <property type="entry name" value="Sugar_tr"/>
    <property type="match status" value="1"/>
</dbReference>
<accession>Q8H6S2</accession>
<dbReference type="AlphaFoldDB" id="Q8H6S2"/>
<evidence type="ECO:0000256" key="7">
    <source>
        <dbReference type="ARBA" id="ARBA00022989"/>
    </source>
</evidence>
<comment type="similarity">
    <text evidence="2">Belongs to the major facilitator superfamily. Sugar transporter (TC 2.A.1.1) family.</text>
</comment>
<keyword evidence="4" id="KW-0762">Sugar transport</keyword>
<feature type="compositionally biased region" description="Basic and acidic residues" evidence="9">
    <location>
        <begin position="360"/>
        <end position="374"/>
    </location>
</feature>
<dbReference type="Gene3D" id="1.20.1250.20">
    <property type="entry name" value="MFS general substrate transporter like domains"/>
    <property type="match status" value="1"/>
</dbReference>
<feature type="transmembrane region" description="Helical" evidence="10">
    <location>
        <begin position="196"/>
        <end position="219"/>
    </location>
</feature>
<dbReference type="GO" id="GO:0016020">
    <property type="term" value="C:membrane"/>
    <property type="evidence" value="ECO:0007669"/>
    <property type="project" value="UniProtKB-SubCell"/>
</dbReference>
<keyword evidence="3" id="KW-0813">Transport</keyword>
<evidence type="ECO:0000256" key="2">
    <source>
        <dbReference type="ARBA" id="ARBA00010992"/>
    </source>
</evidence>
<evidence type="ECO:0000313" key="12">
    <source>
        <dbReference type="EMBL" id="AAN62338.1"/>
    </source>
</evidence>
<dbReference type="InterPro" id="IPR003663">
    <property type="entry name" value="Sugar/inositol_transpt"/>
</dbReference>
<reference evidence="12" key="1">
    <citation type="journal article" date="2001" name="Genome">
        <title>Construction of a 1.2-Mb contig including the citrus tristeza virus resistance gene locus using a bacterial artificial chromosome library of Poncirus trifoliata (L.) Raf.</title>
        <authorList>
            <person name="Yang Z.-N."/>
            <person name="Ye X.-R."/>
            <person name="Choi S."/>
            <person name="Molina J."/>
            <person name="Moonan F."/>
            <person name="Wing R.A."/>
            <person name="Roose M.L."/>
            <person name="Mirkov T.E."/>
        </authorList>
    </citation>
    <scope>NUCLEOTIDE SEQUENCE</scope>
</reference>
<dbReference type="PRINTS" id="PR00171">
    <property type="entry name" value="SUGRTRNSPORT"/>
</dbReference>
<evidence type="ECO:0000256" key="3">
    <source>
        <dbReference type="ARBA" id="ARBA00022448"/>
    </source>
</evidence>
<evidence type="ECO:0000256" key="10">
    <source>
        <dbReference type="SAM" id="Phobius"/>
    </source>
</evidence>
<keyword evidence="7 10" id="KW-1133">Transmembrane helix</keyword>
<feature type="compositionally biased region" description="Polar residues" evidence="9">
    <location>
        <begin position="483"/>
        <end position="504"/>
    </location>
</feature>
<evidence type="ECO:0000256" key="5">
    <source>
        <dbReference type="ARBA" id="ARBA00022692"/>
    </source>
</evidence>
<evidence type="ECO:0000256" key="8">
    <source>
        <dbReference type="ARBA" id="ARBA00023136"/>
    </source>
</evidence>
<feature type="domain" description="Major facilitator superfamily (MFS) profile" evidence="11">
    <location>
        <begin position="1"/>
        <end position="223"/>
    </location>
</feature>
<evidence type="ECO:0000256" key="1">
    <source>
        <dbReference type="ARBA" id="ARBA00004141"/>
    </source>
</evidence>
<evidence type="ECO:0000256" key="9">
    <source>
        <dbReference type="SAM" id="MobiDB-lite"/>
    </source>
</evidence>
<feature type="transmembrane region" description="Helical" evidence="10">
    <location>
        <begin position="25"/>
        <end position="45"/>
    </location>
</feature>
<dbReference type="InterPro" id="IPR005828">
    <property type="entry name" value="MFS_sugar_transport-like"/>
</dbReference>
<dbReference type="GO" id="GO:0015144">
    <property type="term" value="F:carbohydrate transmembrane transporter activity"/>
    <property type="evidence" value="ECO:0007669"/>
    <property type="project" value="InterPro"/>
</dbReference>
<feature type="region of interest" description="Disordered" evidence="9">
    <location>
        <begin position="324"/>
        <end position="379"/>
    </location>
</feature>
<sequence>MIESGAYNNYTLVQDPLLESRKRSLALTGLLLVLIYFGSTMIPNIWTAFKFTGATTAVSLGFIFPPLVALRLRKEGPGLSLGEKFLSGLMLVLAILGWLLTHSLIAKAVVAACIGAKFGIDGNPGELPKWYAIVVVLFFYIYVAGFAWSWGPLGWLVPSEILPLKIRSAAQSVNVSVNMLCTFLVAQVFLNKLCHLKFGLFLFFGFFVMVMSFFIYFFLAETKGIPIEEMDWLTNDCTDNDENTTLHKLLQLHKLLRLRSPFFLLQDLRSQKQITGAGGFFGKNPPMLNGLGRGETIALLRDRAFFLNDKLLVGMRLCNVGPSSRKNTLRYSQPEAIPPPYDCELNGNRGGQASGSGENRSSDGTEIPGEKGGNEETIQSLGGDIHLPTRFVTPRRLFFFTLHVSGRHLFVYLTLSMFSDSWGLVSKLDDEPLVKVEIALVNAFNCQDLLSPTSLVESRLVDVVAGMDNKIPSAMSRKRAQVSGESSIAPFSQKKSNTGPSKTSAPALLNIVNKEASGVRTLHGNNCITE</sequence>
<dbReference type="PANTHER" id="PTHR23500">
    <property type="entry name" value="SOLUTE CARRIER FAMILY 2, FACILITATED GLUCOSE TRANSPORTER"/>
    <property type="match status" value="1"/>
</dbReference>
<evidence type="ECO:0000256" key="6">
    <source>
        <dbReference type="ARBA" id="ARBA00022847"/>
    </source>
</evidence>
<feature type="transmembrane region" description="Helical" evidence="10">
    <location>
        <begin position="51"/>
        <end position="70"/>
    </location>
</feature>
<feature type="transmembrane region" description="Helical" evidence="10">
    <location>
        <begin position="172"/>
        <end position="190"/>
    </location>
</feature>
<organism evidence="12">
    <name type="scientific">Poncirus trifoliata</name>
    <name type="common">Hardy orange</name>
    <name type="synonym">Citrus trifoliata</name>
    <dbReference type="NCBI Taxonomy" id="37690"/>
    <lineage>
        <taxon>Eukaryota</taxon>
        <taxon>Viridiplantae</taxon>
        <taxon>Streptophyta</taxon>
        <taxon>Embryophyta</taxon>
        <taxon>Tracheophyta</taxon>
        <taxon>Spermatophyta</taxon>
        <taxon>Magnoliopsida</taxon>
        <taxon>eudicotyledons</taxon>
        <taxon>Gunneridae</taxon>
        <taxon>Pentapetalae</taxon>
        <taxon>rosids</taxon>
        <taxon>malvids</taxon>
        <taxon>Sapindales</taxon>
        <taxon>Rutaceae</taxon>
        <taxon>Aurantioideae</taxon>
        <taxon>Citrus</taxon>
    </lineage>
</organism>
<dbReference type="InterPro" id="IPR036259">
    <property type="entry name" value="MFS_trans_sf"/>
</dbReference>
<proteinExistence type="inferred from homology"/>
<dbReference type="SUPFAM" id="SSF103473">
    <property type="entry name" value="MFS general substrate transporter"/>
    <property type="match status" value="1"/>
</dbReference>
<dbReference type="GO" id="GO:0015293">
    <property type="term" value="F:symporter activity"/>
    <property type="evidence" value="ECO:0007669"/>
    <property type="project" value="UniProtKB-KW"/>
</dbReference>
<feature type="region of interest" description="Disordered" evidence="9">
    <location>
        <begin position="475"/>
        <end position="505"/>
    </location>
</feature>
<dbReference type="InterPro" id="IPR045262">
    <property type="entry name" value="STP/PLT_plant"/>
</dbReference>
<feature type="transmembrane region" description="Helical" evidence="10">
    <location>
        <begin position="91"/>
        <end position="118"/>
    </location>
</feature>
<evidence type="ECO:0000256" key="4">
    <source>
        <dbReference type="ARBA" id="ARBA00022597"/>
    </source>
</evidence>